<keyword evidence="5" id="KW-0315">Glutamine amidotransferase</keyword>
<feature type="domain" description="DJ-1/PfpI" evidence="4">
    <location>
        <begin position="27"/>
        <end position="223"/>
    </location>
</feature>
<comment type="caution">
    <text evidence="5">The sequence shown here is derived from an EMBL/GenBank/DDBJ whole genome shotgun (WGS) entry which is preliminary data.</text>
</comment>
<dbReference type="RefSeq" id="WP_137636550.1">
    <property type="nucleotide sequence ID" value="NZ_BJDN01000001.1"/>
</dbReference>
<evidence type="ECO:0000256" key="2">
    <source>
        <dbReference type="ARBA" id="ARBA00023239"/>
    </source>
</evidence>
<dbReference type="InterPro" id="IPR050325">
    <property type="entry name" value="Prot/Nucl_acid_deglycase"/>
</dbReference>
<comment type="similarity">
    <text evidence="3">Belongs to the peptidase C56 family. HSP31-like subfamily.</text>
</comment>
<evidence type="ECO:0000313" key="6">
    <source>
        <dbReference type="Proteomes" id="UP001597104"/>
    </source>
</evidence>
<keyword evidence="2" id="KW-0456">Lyase</keyword>
<dbReference type="CDD" id="cd03141">
    <property type="entry name" value="GATase1_Hsp31_like"/>
    <property type="match status" value="1"/>
</dbReference>
<keyword evidence="1" id="KW-0346">Stress response</keyword>
<evidence type="ECO:0000313" key="5">
    <source>
        <dbReference type="EMBL" id="MFD0897983.1"/>
    </source>
</evidence>
<organism evidence="5 6">
    <name type="scientific">Loigolactobacillus binensis</name>
    <dbReference type="NCBI Taxonomy" id="2559922"/>
    <lineage>
        <taxon>Bacteria</taxon>
        <taxon>Bacillati</taxon>
        <taxon>Bacillota</taxon>
        <taxon>Bacilli</taxon>
        <taxon>Lactobacillales</taxon>
        <taxon>Lactobacillaceae</taxon>
        <taxon>Loigolactobacillus</taxon>
    </lineage>
</organism>
<dbReference type="PANTHER" id="PTHR48094:SF11">
    <property type="entry name" value="GLUTATHIONE-INDEPENDENT GLYOXALASE HSP31-RELATED"/>
    <property type="match status" value="1"/>
</dbReference>
<dbReference type="SUPFAM" id="SSF52317">
    <property type="entry name" value="Class I glutamine amidotransferase-like"/>
    <property type="match status" value="1"/>
</dbReference>
<evidence type="ECO:0000256" key="1">
    <source>
        <dbReference type="ARBA" id="ARBA00023016"/>
    </source>
</evidence>
<protein>
    <submittedName>
        <fullName evidence="5">Type 1 glutamine amidotransferase domain-containing protein</fullName>
    </submittedName>
</protein>
<dbReference type="InterPro" id="IPR029062">
    <property type="entry name" value="Class_I_gatase-like"/>
</dbReference>
<dbReference type="InterPro" id="IPR002818">
    <property type="entry name" value="DJ-1/PfpI"/>
</dbReference>
<gene>
    <name evidence="5" type="ORF">ACFQZ7_09645</name>
</gene>
<keyword evidence="6" id="KW-1185">Reference proteome</keyword>
<accession>A0ABW3ECG6</accession>
<dbReference type="PANTHER" id="PTHR48094">
    <property type="entry name" value="PROTEIN/NUCLEIC ACID DEGLYCASE DJ-1-RELATED"/>
    <property type="match status" value="1"/>
</dbReference>
<sequence>MSKVLVVLTNVNKFATLDRATGVWLSEAAHFNEVMVEHNIDVDYVSPQGGYVPLDPGSVSSTAMDATNWKFYNCADFRNDALGKSKKPSEIDPADYDAIYYAGGHGVMWDFPDNTELATIAKAIYDRGGIIAAVCHGVVGLLPITNEDGSKFIAGKNLTGFTNEEEAINKLTQAVPFLAEDELKAAGANHTKTAAYTENLVVDGQLITGQNPQSARLVGEAVVRALK</sequence>
<reference evidence="6" key="1">
    <citation type="journal article" date="2019" name="Int. J. Syst. Evol. Microbiol.">
        <title>The Global Catalogue of Microorganisms (GCM) 10K type strain sequencing project: providing services to taxonomists for standard genome sequencing and annotation.</title>
        <authorList>
            <consortium name="The Broad Institute Genomics Platform"/>
            <consortium name="The Broad Institute Genome Sequencing Center for Infectious Disease"/>
            <person name="Wu L."/>
            <person name="Ma J."/>
        </authorList>
    </citation>
    <scope>NUCLEOTIDE SEQUENCE [LARGE SCALE GENOMIC DNA]</scope>
    <source>
        <strain evidence="6">CCM 8925</strain>
    </source>
</reference>
<dbReference type="Gene3D" id="3.40.50.880">
    <property type="match status" value="1"/>
</dbReference>
<dbReference type="EMBL" id="JBHTIO010000044">
    <property type="protein sequence ID" value="MFD0897983.1"/>
    <property type="molecule type" value="Genomic_DNA"/>
</dbReference>
<dbReference type="Proteomes" id="UP001597104">
    <property type="component" value="Unassembled WGS sequence"/>
</dbReference>
<proteinExistence type="inferred from homology"/>
<dbReference type="Pfam" id="PF01965">
    <property type="entry name" value="DJ-1_PfpI"/>
    <property type="match status" value="1"/>
</dbReference>
<name>A0ABW3ECG6_9LACO</name>
<evidence type="ECO:0000259" key="4">
    <source>
        <dbReference type="Pfam" id="PF01965"/>
    </source>
</evidence>
<evidence type="ECO:0000256" key="3">
    <source>
        <dbReference type="ARBA" id="ARBA00038493"/>
    </source>
</evidence>